<dbReference type="AlphaFoldDB" id="A0A6J6MJ94"/>
<accession>A0A6J6MJ94</accession>
<sequence length="145" mass="14666">MIHARGVMLLATALIAGAALAGCSSSDDASTDVTPTASASMVGGMTECTEAAIKPSLESGLAKDVTLMSWDGLSCADGWAVVSATIGDGEHGAPTSFIYEAEGQFWIPKKQADVCGTVDYNTTPTVYPADASIPEALFEGGCLAG</sequence>
<gene>
    <name evidence="1" type="ORF">UFOPK2282_01250</name>
</gene>
<evidence type="ECO:0000313" key="1">
    <source>
        <dbReference type="EMBL" id="CAB4674251.1"/>
    </source>
</evidence>
<reference evidence="1" key="1">
    <citation type="submission" date="2020-05" db="EMBL/GenBank/DDBJ databases">
        <authorList>
            <person name="Chiriac C."/>
            <person name="Salcher M."/>
            <person name="Ghai R."/>
            <person name="Kavagutti S V."/>
        </authorList>
    </citation>
    <scope>NUCLEOTIDE SEQUENCE</scope>
</reference>
<organism evidence="1">
    <name type="scientific">freshwater metagenome</name>
    <dbReference type="NCBI Taxonomy" id="449393"/>
    <lineage>
        <taxon>unclassified sequences</taxon>
        <taxon>metagenomes</taxon>
        <taxon>ecological metagenomes</taxon>
    </lineage>
</organism>
<name>A0A6J6MJ94_9ZZZZ</name>
<proteinExistence type="predicted"/>
<dbReference type="PROSITE" id="PS51257">
    <property type="entry name" value="PROKAR_LIPOPROTEIN"/>
    <property type="match status" value="1"/>
</dbReference>
<protein>
    <submittedName>
        <fullName evidence="1">Unannotated protein</fullName>
    </submittedName>
</protein>
<dbReference type="EMBL" id="CAEZWR010000170">
    <property type="protein sequence ID" value="CAB4674251.1"/>
    <property type="molecule type" value="Genomic_DNA"/>
</dbReference>